<evidence type="ECO:0000256" key="1">
    <source>
        <dbReference type="SAM" id="MobiDB-lite"/>
    </source>
</evidence>
<comment type="caution">
    <text evidence="2">The sequence shown here is derived from an EMBL/GenBank/DDBJ whole genome shotgun (WGS) entry which is preliminary data.</text>
</comment>
<dbReference type="STRING" id="98765.A0A2R6NFT6"/>
<protein>
    <submittedName>
        <fullName evidence="2">Uncharacterized protein</fullName>
    </submittedName>
</protein>
<dbReference type="EMBL" id="MLYV02001290">
    <property type="protein sequence ID" value="PSR71233.1"/>
    <property type="molecule type" value="Genomic_DNA"/>
</dbReference>
<dbReference type="AlphaFoldDB" id="A0A2R6NFT6"/>
<evidence type="ECO:0000313" key="2">
    <source>
        <dbReference type="EMBL" id="PSR71233.1"/>
    </source>
</evidence>
<organism evidence="2 3">
    <name type="scientific">Hermanssonia centrifuga</name>
    <dbReference type="NCBI Taxonomy" id="98765"/>
    <lineage>
        <taxon>Eukaryota</taxon>
        <taxon>Fungi</taxon>
        <taxon>Dikarya</taxon>
        <taxon>Basidiomycota</taxon>
        <taxon>Agaricomycotina</taxon>
        <taxon>Agaricomycetes</taxon>
        <taxon>Polyporales</taxon>
        <taxon>Meruliaceae</taxon>
        <taxon>Hermanssonia</taxon>
    </lineage>
</organism>
<evidence type="ECO:0000313" key="3">
    <source>
        <dbReference type="Proteomes" id="UP000186601"/>
    </source>
</evidence>
<feature type="region of interest" description="Disordered" evidence="1">
    <location>
        <begin position="1"/>
        <end position="95"/>
    </location>
</feature>
<proteinExistence type="predicted"/>
<sequence length="242" mass="25506">MYELACVGDLPLPEPSPPPSHKRERDSDSPISNVSSAPSPSTSITTSGLSSDEPRHFAGSRRVVSSIQQRGSRSPSQSSLVPSGATGGVGHSTSTSTLPHFTLPIHSADLGRLPFNAPFGDDSSLAPGNTGWLSADYMQPGLAHIHPYSQATTPTIPPDNLFSQTTEMDASYSSTMYDQVMSNLAGSMAPVSQYPSSVDPQRMPLPTESLDHLLTSLGSDGVMFPNDNGVLSMWSSAPTGFE</sequence>
<reference evidence="2 3" key="1">
    <citation type="submission" date="2018-02" db="EMBL/GenBank/DDBJ databases">
        <title>Genome sequence of the basidiomycete white-rot fungus Phlebia centrifuga.</title>
        <authorList>
            <person name="Granchi Z."/>
            <person name="Peng M."/>
            <person name="de Vries R.P."/>
            <person name="Hilden K."/>
            <person name="Makela M.R."/>
            <person name="Grigoriev I."/>
            <person name="Riley R."/>
        </authorList>
    </citation>
    <scope>NUCLEOTIDE SEQUENCE [LARGE SCALE GENOMIC DNA]</scope>
    <source>
        <strain evidence="2 3">FBCC195</strain>
    </source>
</reference>
<accession>A0A2R6NFT6</accession>
<feature type="compositionally biased region" description="Low complexity" evidence="1">
    <location>
        <begin position="65"/>
        <end position="84"/>
    </location>
</feature>
<dbReference type="Proteomes" id="UP000186601">
    <property type="component" value="Unassembled WGS sequence"/>
</dbReference>
<gene>
    <name evidence="2" type="ORF">PHLCEN_2v12887</name>
</gene>
<name>A0A2R6NFT6_9APHY</name>
<keyword evidence="3" id="KW-1185">Reference proteome</keyword>
<feature type="compositionally biased region" description="Low complexity" evidence="1">
    <location>
        <begin position="29"/>
        <end position="51"/>
    </location>
</feature>